<protein>
    <submittedName>
        <fullName evidence="4">Outer membrane protein</fullName>
    </submittedName>
</protein>
<dbReference type="SUPFAM" id="SSF56925">
    <property type="entry name" value="OMPA-like"/>
    <property type="match status" value="1"/>
</dbReference>
<dbReference type="Proteomes" id="UP001595557">
    <property type="component" value="Unassembled WGS sequence"/>
</dbReference>
<reference evidence="5" key="1">
    <citation type="journal article" date="2019" name="Int. J. Syst. Evol. Microbiol.">
        <title>The Global Catalogue of Microorganisms (GCM) 10K type strain sequencing project: providing services to taxonomists for standard genome sequencing and annotation.</title>
        <authorList>
            <consortium name="The Broad Institute Genomics Platform"/>
            <consortium name="The Broad Institute Genome Sequencing Center for Infectious Disease"/>
            <person name="Wu L."/>
            <person name="Ma J."/>
        </authorList>
    </citation>
    <scope>NUCLEOTIDE SEQUENCE [LARGE SCALE GENOMIC DNA]</scope>
    <source>
        <strain evidence="5">KCTC 52239</strain>
    </source>
</reference>
<proteinExistence type="predicted"/>
<dbReference type="InterPro" id="IPR027385">
    <property type="entry name" value="Beta-barrel_OMP"/>
</dbReference>
<gene>
    <name evidence="4" type="ORF">ACFOD7_14045</name>
</gene>
<sequence>MKHLLVLLGALAAQPALAGDTVPSLAAGGSDWGGFHAGVQVGHMTNALDYRGRTFQSGSTETWGLHAGYTHDFGPHVLGAEADVNRFRGGNADLIRIKGKAGVDLGRYQPYLVIGAARLSGDGVTEAAPMFGVGGDWKVTDRFTVGIEYTYHEFEDVLEDETGFSGYDLELELVNARASWRF</sequence>
<dbReference type="Pfam" id="PF13505">
    <property type="entry name" value="OMP_b-brl"/>
    <property type="match status" value="1"/>
</dbReference>
<dbReference type="EMBL" id="JBHRTE010000056">
    <property type="protein sequence ID" value="MFC3169169.1"/>
    <property type="molecule type" value="Genomic_DNA"/>
</dbReference>
<name>A0ABV7IEX6_9RHOB</name>
<comment type="caution">
    <text evidence="4">The sequence shown here is derived from an EMBL/GenBank/DDBJ whole genome shotgun (WGS) entry which is preliminary data.</text>
</comment>
<evidence type="ECO:0000256" key="2">
    <source>
        <dbReference type="SAM" id="SignalP"/>
    </source>
</evidence>
<feature type="signal peptide" evidence="2">
    <location>
        <begin position="1"/>
        <end position="18"/>
    </location>
</feature>
<evidence type="ECO:0000259" key="3">
    <source>
        <dbReference type="Pfam" id="PF13505"/>
    </source>
</evidence>
<evidence type="ECO:0000313" key="4">
    <source>
        <dbReference type="EMBL" id="MFC3169169.1"/>
    </source>
</evidence>
<evidence type="ECO:0000313" key="5">
    <source>
        <dbReference type="Proteomes" id="UP001595557"/>
    </source>
</evidence>
<feature type="domain" description="Outer membrane protein beta-barrel" evidence="3">
    <location>
        <begin position="5"/>
        <end position="182"/>
    </location>
</feature>
<dbReference type="InterPro" id="IPR011250">
    <property type="entry name" value="OMP/PagP_B-barrel"/>
</dbReference>
<dbReference type="Gene3D" id="2.40.160.20">
    <property type="match status" value="1"/>
</dbReference>
<feature type="chain" id="PRO_5045337177" evidence="2">
    <location>
        <begin position="19"/>
        <end position="182"/>
    </location>
</feature>
<keyword evidence="1 2" id="KW-0732">Signal</keyword>
<organism evidence="4 5">
    <name type="scientific">Paracoccus fontiphilus</name>
    <dbReference type="NCBI Taxonomy" id="1815556"/>
    <lineage>
        <taxon>Bacteria</taxon>
        <taxon>Pseudomonadati</taxon>
        <taxon>Pseudomonadota</taxon>
        <taxon>Alphaproteobacteria</taxon>
        <taxon>Rhodobacterales</taxon>
        <taxon>Paracoccaceae</taxon>
        <taxon>Paracoccus</taxon>
    </lineage>
</organism>
<dbReference type="RefSeq" id="WP_207468160.1">
    <property type="nucleotide sequence ID" value="NZ_JAFNAW010000019.1"/>
</dbReference>
<evidence type="ECO:0000256" key="1">
    <source>
        <dbReference type="ARBA" id="ARBA00022729"/>
    </source>
</evidence>
<keyword evidence="5" id="KW-1185">Reference proteome</keyword>
<accession>A0ABV7IEX6</accession>